<dbReference type="InterPro" id="IPR013785">
    <property type="entry name" value="Aldolase_TIM"/>
</dbReference>
<evidence type="ECO:0000256" key="1">
    <source>
        <dbReference type="ARBA" id="ARBA00022691"/>
    </source>
</evidence>
<dbReference type="SUPFAM" id="SSF102114">
    <property type="entry name" value="Radical SAM enzymes"/>
    <property type="match status" value="1"/>
</dbReference>
<dbReference type="SMART" id="SM00729">
    <property type="entry name" value="Elp3"/>
    <property type="match status" value="1"/>
</dbReference>
<dbReference type="CDD" id="cd01335">
    <property type="entry name" value="Radical_SAM"/>
    <property type="match status" value="1"/>
</dbReference>
<accession>A0ABU3NSN7</accession>
<dbReference type="InterPro" id="IPR056488">
    <property type="entry name" value="Zn_ribbon_HMPTM"/>
</dbReference>
<dbReference type="SFLD" id="SFLDG01067">
    <property type="entry name" value="SPASM/twitch_domain_containing"/>
    <property type="match status" value="1"/>
</dbReference>
<dbReference type="InterPro" id="IPR006638">
    <property type="entry name" value="Elp3/MiaA/NifB-like_rSAM"/>
</dbReference>
<dbReference type="InterPro" id="IPR034474">
    <property type="entry name" value="Methyltransferase_Class_D"/>
</dbReference>
<dbReference type="SFLD" id="SFLDS00029">
    <property type="entry name" value="Radical_SAM"/>
    <property type="match status" value="1"/>
</dbReference>
<dbReference type="Pfam" id="PF23545">
    <property type="entry name" value="Zn_ribbon_HMPTM"/>
    <property type="match status" value="1"/>
</dbReference>
<dbReference type="SFLD" id="SFLDG01100">
    <property type="entry name" value="methyltransferase_(Class_D)"/>
    <property type="match status" value="1"/>
</dbReference>
<evidence type="ECO:0000256" key="2">
    <source>
        <dbReference type="ARBA" id="ARBA00022723"/>
    </source>
</evidence>
<proteinExistence type="predicted"/>
<dbReference type="PANTHER" id="PTHR43306">
    <property type="entry name" value="7,8-DIHYDRO-6-HYDROXYMETHYLPTERIN DIMETHYLTRANSFERASE"/>
    <property type="match status" value="1"/>
</dbReference>
<dbReference type="Proteomes" id="UP001254848">
    <property type="component" value="Unassembled WGS sequence"/>
</dbReference>
<feature type="domain" description="Radical SAM core" evidence="5">
    <location>
        <begin position="93"/>
        <end position="309"/>
    </location>
</feature>
<evidence type="ECO:0000313" key="7">
    <source>
        <dbReference type="Proteomes" id="UP001254848"/>
    </source>
</evidence>
<keyword evidence="2" id="KW-0479">Metal-binding</keyword>
<evidence type="ECO:0000259" key="5">
    <source>
        <dbReference type="PROSITE" id="PS51918"/>
    </source>
</evidence>
<dbReference type="EMBL" id="JAUOZS010000001">
    <property type="protein sequence ID" value="MDT8899834.1"/>
    <property type="molecule type" value="Genomic_DNA"/>
</dbReference>
<dbReference type="RefSeq" id="WP_413778401.1">
    <property type="nucleotide sequence ID" value="NZ_JAUOZS010000001.1"/>
</dbReference>
<dbReference type="PROSITE" id="PS51918">
    <property type="entry name" value="RADICAL_SAM"/>
    <property type="match status" value="1"/>
</dbReference>
<dbReference type="InterPro" id="IPR007197">
    <property type="entry name" value="rSAM"/>
</dbReference>
<dbReference type="Gene3D" id="3.20.20.70">
    <property type="entry name" value="Aldolase class I"/>
    <property type="match status" value="1"/>
</dbReference>
<protein>
    <submittedName>
        <fullName evidence="6">Radical SAM protein</fullName>
    </submittedName>
</protein>
<keyword evidence="3" id="KW-0408">Iron</keyword>
<organism evidence="6 7">
    <name type="scientific">Anaeroselena agilis</name>
    <dbReference type="NCBI Taxonomy" id="3063788"/>
    <lineage>
        <taxon>Bacteria</taxon>
        <taxon>Bacillati</taxon>
        <taxon>Bacillota</taxon>
        <taxon>Negativicutes</taxon>
        <taxon>Acetonemataceae</taxon>
        <taxon>Anaeroselena</taxon>
    </lineage>
</organism>
<dbReference type="InterPro" id="IPR058240">
    <property type="entry name" value="rSAM_sf"/>
</dbReference>
<dbReference type="PANTHER" id="PTHR43306:SF1">
    <property type="entry name" value="7,8-DIHYDRO-6-HYDROXYMETHYLPTERIN DIMETHYLTRANSFERASE"/>
    <property type="match status" value="1"/>
</dbReference>
<keyword evidence="7" id="KW-1185">Reference proteome</keyword>
<keyword evidence="1" id="KW-0949">S-adenosyl-L-methionine</keyword>
<evidence type="ECO:0000256" key="3">
    <source>
        <dbReference type="ARBA" id="ARBA00023004"/>
    </source>
</evidence>
<evidence type="ECO:0000256" key="4">
    <source>
        <dbReference type="ARBA" id="ARBA00023014"/>
    </source>
</evidence>
<reference evidence="6 7" key="1">
    <citation type="submission" date="2023-07" db="EMBL/GenBank/DDBJ databases">
        <title>The novel representative of Negativicutes class, Anaeroselena agilis gen. nov. sp. nov.</title>
        <authorList>
            <person name="Prokofeva M.I."/>
            <person name="Elcheninov A.G."/>
            <person name="Klyukina A."/>
            <person name="Kublanov I.V."/>
            <person name="Frolov E.N."/>
            <person name="Podosokorskaya O.A."/>
        </authorList>
    </citation>
    <scope>NUCLEOTIDE SEQUENCE [LARGE SCALE GENOMIC DNA]</scope>
    <source>
        <strain evidence="6 7">4137-cl</strain>
    </source>
</reference>
<comment type="caution">
    <text evidence="6">The sequence shown here is derived from an EMBL/GenBank/DDBJ whole genome shotgun (WGS) entry which is preliminary data.</text>
</comment>
<name>A0ABU3NSN7_9FIRM</name>
<sequence>MKPAEFTAVNTVLNRTESVCPVCLRVVAAQVVAEGRAVYLEKECPEHGAYKTYLWPDVDHYRWMGAFQYPGVRPKQPLPARQGCPRDCGPCTGHLRQATLVELELTQRCNLRCPVCFMAAGSAQKAAPPEPDLEAIGSVLRNVMEKTGPQTSIQLTGGEPTVRHDLADIVRLGREVGFLAIEVNTNGVVIAKDPGYAARLAEAGASGIYLQFDGLSQEVYRKIRGEDLLAVKLRAIENCRAAGIQAVLAMTVISGINDDQMGAVLDFALKNRDVVAGVAYQPAFGSGRFDVAPERRLTMGDVAFMLAEQSQGLLGPYDLWPLACSHPLCSCATYIVEEQGKFSPLTRRITPAEYAEYYDPASPQGSIFPDIAASRFPELGSGLSVVVMGYMDARSMDLQRLRECSMLVAGPEGRLVPFCAYQLTDVSGNKTVTQRCGA</sequence>
<evidence type="ECO:0000313" key="6">
    <source>
        <dbReference type="EMBL" id="MDT8899834.1"/>
    </source>
</evidence>
<dbReference type="Pfam" id="PF04055">
    <property type="entry name" value="Radical_SAM"/>
    <property type="match status" value="1"/>
</dbReference>
<keyword evidence="4" id="KW-0411">Iron-sulfur</keyword>
<gene>
    <name evidence="6" type="ORF">Q4T40_01040</name>
</gene>